<feature type="domain" description="SHSP" evidence="2">
    <location>
        <begin position="1"/>
        <end position="70"/>
    </location>
</feature>
<dbReference type="EMBL" id="JBANAX010000155">
    <property type="protein sequence ID" value="KAL1220364.1"/>
    <property type="molecule type" value="Genomic_DNA"/>
</dbReference>
<evidence type="ECO:0000256" key="1">
    <source>
        <dbReference type="PROSITE-ProRule" id="PRU00285"/>
    </source>
</evidence>
<dbReference type="AlphaFoldDB" id="A0ABD1BT63"/>
<dbReference type="PROSITE" id="PS01031">
    <property type="entry name" value="SHSP"/>
    <property type="match status" value="1"/>
</dbReference>
<protein>
    <recommendedName>
        <fullName evidence="2">SHSP domain-containing protein</fullName>
    </recommendedName>
</protein>
<proteinExistence type="inferred from homology"/>
<dbReference type="Proteomes" id="UP001558713">
    <property type="component" value="Unassembled WGS sequence"/>
</dbReference>
<gene>
    <name evidence="3" type="ORF">V5N11_005989</name>
</gene>
<accession>A0ABD1BT63</accession>
<keyword evidence="4" id="KW-1185">Reference proteome</keyword>
<organism evidence="3 4">
    <name type="scientific">Cardamine amara subsp. amara</name>
    <dbReference type="NCBI Taxonomy" id="228776"/>
    <lineage>
        <taxon>Eukaryota</taxon>
        <taxon>Viridiplantae</taxon>
        <taxon>Streptophyta</taxon>
        <taxon>Embryophyta</taxon>
        <taxon>Tracheophyta</taxon>
        <taxon>Spermatophyta</taxon>
        <taxon>Magnoliopsida</taxon>
        <taxon>eudicotyledons</taxon>
        <taxon>Gunneridae</taxon>
        <taxon>Pentapetalae</taxon>
        <taxon>rosids</taxon>
        <taxon>malvids</taxon>
        <taxon>Brassicales</taxon>
        <taxon>Brassicaceae</taxon>
        <taxon>Cardamineae</taxon>
        <taxon>Cardamine</taxon>
    </lineage>
</organism>
<reference evidence="3 4" key="1">
    <citation type="submission" date="2024-04" db="EMBL/GenBank/DDBJ databases">
        <title>Genome assembly C_amara_ONT_v2.</title>
        <authorList>
            <person name="Yant L."/>
            <person name="Moore C."/>
            <person name="Slenker M."/>
        </authorList>
    </citation>
    <scope>NUCLEOTIDE SEQUENCE [LARGE SCALE GENOMIC DNA]</scope>
    <source>
        <tissue evidence="3">Leaf</tissue>
    </source>
</reference>
<sequence length="70" mass="7442">MPGVPNENFTVSVTNGRVKVTGEAPALSHNSSVRFYSTDVAMLSTPVDIPVSRTKTIAKNSVICLIILPV</sequence>
<name>A0ABD1BT63_CARAN</name>
<comment type="similarity">
    <text evidence="1">Belongs to the small heat shock protein (HSP20) family.</text>
</comment>
<evidence type="ECO:0000313" key="4">
    <source>
        <dbReference type="Proteomes" id="UP001558713"/>
    </source>
</evidence>
<dbReference type="InterPro" id="IPR002068">
    <property type="entry name" value="A-crystallin/Hsp20_dom"/>
</dbReference>
<comment type="caution">
    <text evidence="3">The sequence shown here is derived from an EMBL/GenBank/DDBJ whole genome shotgun (WGS) entry which is preliminary data.</text>
</comment>
<dbReference type="PANTHER" id="PTHR46991:SF10">
    <property type="entry name" value="HEAT SHOCK PROTEIN HSP20_ALPHA CRYSTALLIN FAMILY"/>
    <property type="match status" value="1"/>
</dbReference>
<dbReference type="PANTHER" id="PTHR46991">
    <property type="entry name" value="23.5 KDA HEAT SHOCK PROTEIN, MITOCHONDRIAL"/>
    <property type="match status" value="1"/>
</dbReference>
<evidence type="ECO:0000313" key="3">
    <source>
        <dbReference type="EMBL" id="KAL1220364.1"/>
    </source>
</evidence>
<evidence type="ECO:0000259" key="2">
    <source>
        <dbReference type="PROSITE" id="PS01031"/>
    </source>
</evidence>
<dbReference type="InterPro" id="IPR044656">
    <property type="entry name" value="HSP14.7/HSP23.5/HSP23.6-like"/>
</dbReference>